<evidence type="ECO:0000313" key="2">
    <source>
        <dbReference type="Proteomes" id="UP000000547"/>
    </source>
</evidence>
<reference evidence="1" key="1">
    <citation type="journal article" date="2005" name="Proc. Natl. Acad. Sci. U.S.A.">
        <title>The psychrophilic lifestyle as revealed by the genome sequence of Colwellia psychrerythraea 34H through genomic and proteomic analyses.</title>
        <authorList>
            <person name="Methe B.A."/>
            <person name="Nelson K.E."/>
            <person name="Deming J.W."/>
            <person name="Momen B."/>
            <person name="Melamud E."/>
            <person name="Zhang X."/>
            <person name="Moult J."/>
            <person name="Madupu R."/>
            <person name="Nelson W.C."/>
            <person name="Dodson R.J."/>
            <person name="Brinkac L.M."/>
            <person name="Daugherty S.C."/>
            <person name="Durkin A.S."/>
            <person name="DeBoy R.T."/>
            <person name="Kolonay J.F."/>
            <person name="Sullivan S.A."/>
            <person name="Zhou L."/>
            <person name="Davidsen T.M."/>
            <person name="Wu M."/>
            <person name="Huston A.L."/>
            <person name="Lewis M."/>
            <person name="Weaver B."/>
            <person name="Weidman J.F."/>
            <person name="Khouri H."/>
            <person name="Utterback T.R."/>
            <person name="Feldblyum T.V."/>
            <person name="Fraser C.M."/>
        </authorList>
    </citation>
    <scope>NUCLEOTIDE SEQUENCE [LARGE SCALE GENOMIC DNA]</scope>
    <source>
        <strain evidence="1">34H</strain>
    </source>
</reference>
<proteinExistence type="predicted"/>
<organism evidence="1 2">
    <name type="scientific">Colwellia psychrerythraea (strain 34H / ATCC BAA-681)</name>
    <name type="common">Vibrio psychroerythus</name>
    <dbReference type="NCBI Taxonomy" id="167879"/>
    <lineage>
        <taxon>Bacteria</taxon>
        <taxon>Pseudomonadati</taxon>
        <taxon>Pseudomonadota</taxon>
        <taxon>Gammaproteobacteria</taxon>
        <taxon>Alteromonadales</taxon>
        <taxon>Colwelliaceae</taxon>
        <taxon>Colwellia</taxon>
    </lineage>
</organism>
<accession>Q47ZQ8</accession>
<dbReference type="Proteomes" id="UP000000547">
    <property type="component" value="Chromosome"/>
</dbReference>
<dbReference type="KEGG" id="cps:CPS_3012"/>
<dbReference type="HOGENOM" id="CLU_3078739_0_0_6"/>
<dbReference type="EMBL" id="CP000083">
    <property type="protein sequence ID" value="AAZ24994.1"/>
    <property type="molecule type" value="Genomic_DNA"/>
</dbReference>
<protein>
    <submittedName>
        <fullName evidence="1">Uncharacterized protein</fullName>
    </submittedName>
</protein>
<gene>
    <name evidence="1" type="ordered locus">CPS_3012</name>
</gene>
<sequence length="52" mass="6307">MFIYLFVAEYILHCQLYKLKDKIKYNLKVFIIPFTNQDVGSRVLELFQFMAL</sequence>
<dbReference type="AlphaFoldDB" id="Q47ZQ8"/>
<name>Q47ZQ8_COLP3</name>
<evidence type="ECO:0000313" key="1">
    <source>
        <dbReference type="EMBL" id="AAZ24994.1"/>
    </source>
</evidence>